<dbReference type="InterPro" id="IPR050780">
    <property type="entry name" value="Mucin_vWF_Thrombospondin_sf"/>
</dbReference>
<keyword evidence="1" id="KW-1015">Disulfide bond</keyword>
<evidence type="ECO:0000256" key="1">
    <source>
        <dbReference type="ARBA" id="ARBA00023157"/>
    </source>
</evidence>
<dbReference type="InterPro" id="IPR036084">
    <property type="entry name" value="Ser_inhib-like_sf"/>
</dbReference>
<dbReference type="PROSITE" id="PS51233">
    <property type="entry name" value="VWFD"/>
    <property type="match status" value="3"/>
</dbReference>
<dbReference type="InterPro" id="IPR014853">
    <property type="entry name" value="VWF/SSPO/ZAN-like_Cys-rich_dom"/>
</dbReference>
<dbReference type="SMART" id="SM00832">
    <property type="entry name" value="C8"/>
    <property type="match status" value="3"/>
</dbReference>
<name>A0AAD1VRJ1_PELCU</name>
<dbReference type="InterPro" id="IPR002919">
    <property type="entry name" value="TIL_dom"/>
</dbReference>
<dbReference type="SUPFAM" id="SSF57567">
    <property type="entry name" value="Serine protease inhibitors"/>
    <property type="match status" value="2"/>
</dbReference>
<dbReference type="CDD" id="cd06263">
    <property type="entry name" value="MAM"/>
    <property type="match status" value="1"/>
</dbReference>
<dbReference type="SMART" id="SM00216">
    <property type="entry name" value="VWD"/>
    <property type="match status" value="3"/>
</dbReference>
<reference evidence="5" key="1">
    <citation type="submission" date="2022-03" db="EMBL/GenBank/DDBJ databases">
        <authorList>
            <person name="Alioto T."/>
            <person name="Alioto T."/>
            <person name="Gomez Garrido J."/>
        </authorList>
    </citation>
    <scope>NUCLEOTIDE SEQUENCE</scope>
</reference>
<organism evidence="5 6">
    <name type="scientific">Pelobates cultripes</name>
    <name type="common">Western spadefoot toad</name>
    <dbReference type="NCBI Taxonomy" id="61616"/>
    <lineage>
        <taxon>Eukaryota</taxon>
        <taxon>Metazoa</taxon>
        <taxon>Chordata</taxon>
        <taxon>Craniata</taxon>
        <taxon>Vertebrata</taxon>
        <taxon>Euteleostomi</taxon>
        <taxon>Amphibia</taxon>
        <taxon>Batrachia</taxon>
        <taxon>Anura</taxon>
        <taxon>Pelobatoidea</taxon>
        <taxon>Pelobatidae</taxon>
        <taxon>Pelobates</taxon>
    </lineage>
</organism>
<dbReference type="SUPFAM" id="SSF49899">
    <property type="entry name" value="Concanavalin A-like lectins/glucanases"/>
    <property type="match status" value="1"/>
</dbReference>
<feature type="domain" description="VWFD" evidence="4">
    <location>
        <begin position="304"/>
        <end position="481"/>
    </location>
</feature>
<feature type="domain" description="MAM" evidence="3">
    <location>
        <begin position="126"/>
        <end position="283"/>
    </location>
</feature>
<dbReference type="Pfam" id="PF08742">
    <property type="entry name" value="C8"/>
    <property type="match status" value="3"/>
</dbReference>
<feature type="domain" description="VWFD" evidence="4">
    <location>
        <begin position="690"/>
        <end position="871"/>
    </location>
</feature>
<dbReference type="Gene3D" id="2.10.25.10">
    <property type="entry name" value="Laminin"/>
    <property type="match status" value="2"/>
</dbReference>
<dbReference type="CDD" id="cd19941">
    <property type="entry name" value="TIL"/>
    <property type="match status" value="2"/>
</dbReference>
<dbReference type="SMART" id="SM00137">
    <property type="entry name" value="MAM"/>
    <property type="match status" value="1"/>
</dbReference>
<sequence>MNAFSCRCEDDVVDPPPCNPADEKQYEEQCKIILSGNGPFKECHFYILPQIYFESCVYDQCATGGDLEQFCNALESYAAACEGAGVNLGDWRKGTVCDASTPTTASTPRTTTPTTVTTVYPDKCQMSCSFDVDLCSWKQSTSDNIDWIRHRGPTASSLTGPSFDHTTGNGFYIHIDGRNSAPGDVAQLESPECELNGPHCLRFWYHMFGVARSMELRVYILGNAGFQLVSSQQGNKGDIWRLEEVSLPNTGSIQIFIQGVRGEDYRSDVAVDDISFVSGHCVAPTTSTTTRTTTTTTQAPLPPGSCVISGDPHYQTFDNQLHHFMGTCIYTLSKVCEDDGHLPFFNVEAANEHRGSNTKVSYVKYVNVDVHGYRITLEKERQVKVDGISVVLPVTLTPGVNIFLSGNNVRVTTTFGLSVMFDGNHRVEVKIPGHYGNKVCGICGNFNGNITDDFLNPDGELESNSADLGNSWQVDNDTSCSPGTVNTPDCTDDEKNLISSNNFCGLITDTNGPFRECHTVINPNVYFTNCLYDMCELNMDPESLCNSLQSYAEACQSNGITIHPWRNETFCPLQCSSNSHYEQCGTACPATCVNPGSPSTCTLPCTEGCFCNPGYVLYDKKCVPVGQCGCWNGDKHYPVGSEFWTDDTCSTHCRCPSAGGGLICSSASCPPDKYCGITNGKPGCYDLTFGNCVIYGDPHYNTFDKEVHHFMGVCTYTLSKFCRNSTSPLPYFNVEAKNEHRGNPTVSYVQKVMVDVYNNRITIVKNEPHRVMVNGAWTTLPVILVNGSLTVTRSGRYIRVETDFKLTVSYDTDHTVEVNVPTTYFNQTCGICGNLNGDRKDDFMMPNGQQAQNSNQLGDSWKVNDDDPSCTPVPPPPICPPEKEEFYKSDTYCGLITSKDGPFQACHSVINPDRFLSGCVFDLCALGDAALCNALEAYGDACQGAGVSITWRNSTFCPLKCPANSHYNPCSSACPATCLDQTASNNCNKSCIESCQCDDGFVLSGSTCVPVSDCGCLYNGKYYQKGDIFWQGECDGQCKCVGNNHVDCNDKTCEHDEICKVQGGNLGCYKADATICHIHGDPHYITFDGKLYHFQGACTYTTVETCKNSSVNFSVTTRNEHRGSLAWTALNSVAVSIGDLHVILAKNKIVYVNGSQVTLPVNSIPGISIYISGSYVVLQSDIGLEVKFDGDHELFVKVHEKFKDQLCGLCGTYTDNILDDFLMPNGLLAFNSNEFGNSWRIPDDDWVCEDDVVDPPPCIPADEKLYEEQCKIILSEHSEDPVTLDLSL</sequence>
<dbReference type="PROSITE" id="PS50060">
    <property type="entry name" value="MAM_2"/>
    <property type="match status" value="1"/>
</dbReference>
<protein>
    <submittedName>
        <fullName evidence="5">C-binding -like</fullName>
    </submittedName>
</protein>
<evidence type="ECO:0000259" key="3">
    <source>
        <dbReference type="PROSITE" id="PS50060"/>
    </source>
</evidence>
<dbReference type="GO" id="GO:0016020">
    <property type="term" value="C:membrane"/>
    <property type="evidence" value="ECO:0007669"/>
    <property type="project" value="InterPro"/>
</dbReference>
<dbReference type="Pfam" id="PF01826">
    <property type="entry name" value="TIL"/>
    <property type="match status" value="2"/>
</dbReference>
<gene>
    <name evidence="5" type="ORF">PECUL_23A013174</name>
</gene>
<keyword evidence="2" id="KW-0325">Glycoprotein</keyword>
<evidence type="ECO:0000313" key="6">
    <source>
        <dbReference type="Proteomes" id="UP001295444"/>
    </source>
</evidence>
<dbReference type="PANTHER" id="PTHR11339:SF374">
    <property type="entry name" value="ZONADHESIN"/>
    <property type="match status" value="1"/>
</dbReference>
<dbReference type="GO" id="GO:0031012">
    <property type="term" value="C:extracellular matrix"/>
    <property type="evidence" value="ECO:0007669"/>
    <property type="project" value="TreeGrafter"/>
</dbReference>
<dbReference type="GO" id="GO:0005615">
    <property type="term" value="C:extracellular space"/>
    <property type="evidence" value="ECO:0007669"/>
    <property type="project" value="TreeGrafter"/>
</dbReference>
<dbReference type="Pfam" id="PF00629">
    <property type="entry name" value="MAM"/>
    <property type="match status" value="1"/>
</dbReference>
<dbReference type="InterPro" id="IPR000998">
    <property type="entry name" value="MAM_dom"/>
</dbReference>
<dbReference type="InterPro" id="IPR001846">
    <property type="entry name" value="VWF_type-D"/>
</dbReference>
<dbReference type="Pfam" id="PF00094">
    <property type="entry name" value="VWD"/>
    <property type="match status" value="3"/>
</dbReference>
<dbReference type="PRINTS" id="PR00020">
    <property type="entry name" value="MAMDOMAIN"/>
</dbReference>
<dbReference type="EMBL" id="OW240913">
    <property type="protein sequence ID" value="CAH2247940.1"/>
    <property type="molecule type" value="Genomic_DNA"/>
</dbReference>
<dbReference type="FunFam" id="2.10.25.10:FF:000055">
    <property type="entry name" value="alpha-tectorin isoform X1"/>
    <property type="match status" value="2"/>
</dbReference>
<accession>A0AAD1VRJ1</accession>
<evidence type="ECO:0000313" key="5">
    <source>
        <dbReference type="EMBL" id="CAH2247940.1"/>
    </source>
</evidence>
<dbReference type="Gene3D" id="2.60.120.200">
    <property type="match status" value="1"/>
</dbReference>
<dbReference type="Proteomes" id="UP001295444">
    <property type="component" value="Chromosome 02"/>
</dbReference>
<proteinExistence type="predicted"/>
<keyword evidence="6" id="KW-1185">Reference proteome</keyword>
<evidence type="ECO:0000256" key="2">
    <source>
        <dbReference type="ARBA" id="ARBA00023180"/>
    </source>
</evidence>
<feature type="domain" description="VWFD" evidence="4">
    <location>
        <begin position="1074"/>
        <end position="1249"/>
    </location>
</feature>
<evidence type="ECO:0000259" key="4">
    <source>
        <dbReference type="PROSITE" id="PS51233"/>
    </source>
</evidence>
<dbReference type="InterPro" id="IPR013320">
    <property type="entry name" value="ConA-like_dom_sf"/>
</dbReference>
<dbReference type="PANTHER" id="PTHR11339">
    <property type="entry name" value="EXTRACELLULAR MATRIX GLYCOPROTEIN RELATED"/>
    <property type="match status" value="1"/>
</dbReference>